<reference evidence="7" key="2">
    <citation type="submission" date="2025-09" db="UniProtKB">
        <authorList>
            <consortium name="Ensembl"/>
        </authorList>
    </citation>
    <scope>IDENTIFICATION</scope>
</reference>
<keyword evidence="1" id="KW-0479">Metal-binding</keyword>
<dbReference type="GeneTree" id="ENSGT00940000156368"/>
<comment type="similarity">
    <text evidence="4">Belongs to the PP2C family.</text>
</comment>
<reference evidence="7" key="1">
    <citation type="submission" date="2025-08" db="UniProtKB">
        <authorList>
            <consortium name="Ensembl"/>
        </authorList>
    </citation>
    <scope>IDENTIFICATION</scope>
</reference>
<dbReference type="GO" id="GO:0046872">
    <property type="term" value="F:metal ion binding"/>
    <property type="evidence" value="ECO:0007669"/>
    <property type="project" value="UniProtKB-KW"/>
</dbReference>
<dbReference type="Ensembl" id="ENSEBUT00000022996.1">
    <property type="protein sequence ID" value="ENSEBUP00000022419.1"/>
    <property type="gene ID" value="ENSEBUG00000013809.1"/>
</dbReference>
<dbReference type="GO" id="GO:0004741">
    <property type="term" value="F:[pyruvate dehydrogenase (acetyl-transferring)]-phosphatase activity"/>
    <property type="evidence" value="ECO:0007669"/>
    <property type="project" value="TreeGrafter"/>
</dbReference>
<dbReference type="OMA" id="DSLRTYW"/>
<dbReference type="SUPFAM" id="SSF81606">
    <property type="entry name" value="PP2C-like"/>
    <property type="match status" value="1"/>
</dbReference>
<evidence type="ECO:0000259" key="6">
    <source>
        <dbReference type="PROSITE" id="PS51746"/>
    </source>
</evidence>
<keyword evidence="3 4" id="KW-0904">Protein phosphatase</keyword>
<feature type="compositionally biased region" description="Basic and acidic residues" evidence="5">
    <location>
        <begin position="327"/>
        <end position="336"/>
    </location>
</feature>
<evidence type="ECO:0000256" key="1">
    <source>
        <dbReference type="ARBA" id="ARBA00022723"/>
    </source>
</evidence>
<proteinExistence type="inferred from homology"/>
<dbReference type="PROSITE" id="PS51746">
    <property type="entry name" value="PPM_2"/>
    <property type="match status" value="1"/>
</dbReference>
<keyword evidence="2 4" id="KW-0378">Hydrolase</keyword>
<dbReference type="AlphaFoldDB" id="A0A8C4QYD1"/>
<dbReference type="CDD" id="cd00143">
    <property type="entry name" value="PP2Cc"/>
    <property type="match status" value="1"/>
</dbReference>
<feature type="domain" description="PPM-type phosphatase" evidence="6">
    <location>
        <begin position="113"/>
        <end position="532"/>
    </location>
</feature>
<evidence type="ECO:0000256" key="3">
    <source>
        <dbReference type="ARBA" id="ARBA00022912"/>
    </source>
</evidence>
<protein>
    <submittedName>
        <fullName evidence="7">Pyruvate dehydrogenase phosphatase catalytic subunit 1</fullName>
    </submittedName>
</protein>
<evidence type="ECO:0000313" key="7">
    <source>
        <dbReference type="Ensembl" id="ENSEBUP00000022419.1"/>
    </source>
</evidence>
<name>A0A8C4QYD1_EPTBU</name>
<dbReference type="InterPro" id="IPR015655">
    <property type="entry name" value="PP2C"/>
</dbReference>
<dbReference type="InterPro" id="IPR036457">
    <property type="entry name" value="PPM-type-like_dom_sf"/>
</dbReference>
<dbReference type="InterPro" id="IPR001932">
    <property type="entry name" value="PPM-type_phosphatase-like_dom"/>
</dbReference>
<feature type="region of interest" description="Disordered" evidence="5">
    <location>
        <begin position="316"/>
        <end position="336"/>
    </location>
</feature>
<dbReference type="Pfam" id="PF00481">
    <property type="entry name" value="PP2C"/>
    <property type="match status" value="1"/>
</dbReference>
<dbReference type="PANTHER" id="PTHR13832">
    <property type="entry name" value="PROTEIN PHOSPHATASE 2C"/>
    <property type="match status" value="1"/>
</dbReference>
<dbReference type="SMART" id="SM00332">
    <property type="entry name" value="PP2Cc"/>
    <property type="match status" value="1"/>
</dbReference>
<accession>A0A8C4QYD1</accession>
<evidence type="ECO:0000256" key="5">
    <source>
        <dbReference type="SAM" id="MobiDB-lite"/>
    </source>
</evidence>
<evidence type="ECO:0000313" key="8">
    <source>
        <dbReference type="Proteomes" id="UP000694388"/>
    </source>
</evidence>
<evidence type="ECO:0000256" key="4">
    <source>
        <dbReference type="RuleBase" id="RU003465"/>
    </source>
</evidence>
<evidence type="ECO:0000256" key="2">
    <source>
        <dbReference type="ARBA" id="ARBA00022801"/>
    </source>
</evidence>
<dbReference type="Proteomes" id="UP000694388">
    <property type="component" value="Unplaced"/>
</dbReference>
<keyword evidence="8" id="KW-1185">Reference proteome</keyword>
<organism evidence="7 8">
    <name type="scientific">Eptatretus burgeri</name>
    <name type="common">Inshore hagfish</name>
    <dbReference type="NCBI Taxonomy" id="7764"/>
    <lineage>
        <taxon>Eukaryota</taxon>
        <taxon>Metazoa</taxon>
        <taxon>Chordata</taxon>
        <taxon>Craniata</taxon>
        <taxon>Vertebrata</taxon>
        <taxon>Cyclostomata</taxon>
        <taxon>Myxini</taxon>
        <taxon>Myxiniformes</taxon>
        <taxon>Myxinidae</taxon>
        <taxon>Eptatretinae</taxon>
        <taxon>Eptatretus</taxon>
    </lineage>
</organism>
<dbReference type="PANTHER" id="PTHR13832:SF792">
    <property type="entry name" value="GM14286P"/>
    <property type="match status" value="1"/>
</dbReference>
<dbReference type="GO" id="GO:0005739">
    <property type="term" value="C:mitochondrion"/>
    <property type="evidence" value="ECO:0007669"/>
    <property type="project" value="TreeGrafter"/>
</dbReference>
<dbReference type="InterPro" id="IPR000222">
    <property type="entry name" value="PP2C_BS"/>
</dbReference>
<dbReference type="PROSITE" id="PS01032">
    <property type="entry name" value="PPM_1"/>
    <property type="match status" value="1"/>
</dbReference>
<sequence length="544" mass="60030">MKILFGRPMKTPIEFQPQLFRSCSMGSVKRGRCRDIIAQDTRPMLTLRRAMAPLVAGALRSCPACHAQSVPRMPRRNAAHALHLSPEQVGSILRASEYSYVVPEFDGKNVSSVLGFESNQLAANSPAEDRRAAASCLQTGGMLFGVFDGHAGSACAQALSERLFYYVAVSLLSQGALEEIEDAVESRRSVAPILEWHKHPYDFVNKESAAMYFDSLRTYWQQLIALQVPGEQRDIGEVLASAFRHLDSDLQLEAQVGSGNQFLDSIALRVAFSGSTACVAHVCGRTLTVANAGDCRAVLGRRSACGSEWQAVALSRDHDAQNPSETSRLRAEHPSDERNTLLQQDRLLGMLTPLRAFGDVKFKWSAELQRHILERGAALMEGDRYLHFYPPDFRTPPYLTAEPELCSHILSPEDSFLVLASDGLWELLDDQEVVRVVGDFMEASGGALSMFNPRLTETGASMTLGELHGELLRSRREPAAPERNAATLLVRHAVGRDEAGQLCDERLCDMLSLPEDLARLYRDDITVTVVVFNPQVLSAYSNKP</sequence>
<dbReference type="Gene3D" id="3.60.40.10">
    <property type="entry name" value="PPM-type phosphatase domain"/>
    <property type="match status" value="1"/>
</dbReference>